<sequence>MARFRRLLAVGLGAVGASVFYCVNNNDNSIVLLAAQKFQDESLHTPRFHDQPLKATKWDWNWDKREPAFLVKPPEGVEDTERFQRDLEAKRPTATRHLFLIRHGQYNLAGKCDTERVLTDTGIKQAKLTGDRLVALNLPYQSMIRSTMTRAQQTGDYILTRMVPGSVAIKDDKLLEEGKPYPPEPSSTWRPDSVLYQNGCRIEAAFRNYFYRADYRQKEDTFDIIVCHANVIRYFVCRALQLPPEAWLRMSLDHASITWVSIRPSGLVGLQYLGDSGHLPRELVTHNT</sequence>
<dbReference type="GeneID" id="117641982"/>
<evidence type="ECO:0000256" key="12">
    <source>
        <dbReference type="ARBA" id="ARBA00048336"/>
    </source>
</evidence>
<comment type="subunit">
    <text evidence="7">Interacts with Pk92B/ASK1.</text>
</comment>
<dbReference type="GO" id="GO:0090141">
    <property type="term" value="P:positive regulation of mitochondrial fission"/>
    <property type="evidence" value="ECO:0007669"/>
    <property type="project" value="TreeGrafter"/>
</dbReference>
<gene>
    <name evidence="14" type="primary">LOC117641982</name>
</gene>
<dbReference type="PANTHER" id="PTHR20935:SF0">
    <property type="entry name" value="SERINE_THREONINE-PROTEIN PHOSPHATASE PGAM5, MITOCHONDRIAL"/>
    <property type="match status" value="1"/>
</dbReference>
<organism evidence="14">
    <name type="scientific">Thrips palmi</name>
    <name type="common">Melon thrips</name>
    <dbReference type="NCBI Taxonomy" id="161013"/>
    <lineage>
        <taxon>Eukaryota</taxon>
        <taxon>Metazoa</taxon>
        <taxon>Ecdysozoa</taxon>
        <taxon>Arthropoda</taxon>
        <taxon>Hexapoda</taxon>
        <taxon>Insecta</taxon>
        <taxon>Pterygota</taxon>
        <taxon>Neoptera</taxon>
        <taxon>Paraneoptera</taxon>
        <taxon>Thysanoptera</taxon>
        <taxon>Terebrantia</taxon>
        <taxon>Thripoidea</taxon>
        <taxon>Thripidae</taxon>
        <taxon>Thrips</taxon>
    </lineage>
</organism>
<dbReference type="GO" id="GO:0005741">
    <property type="term" value="C:mitochondrial outer membrane"/>
    <property type="evidence" value="ECO:0007669"/>
    <property type="project" value="UniProtKB-SubCell"/>
</dbReference>
<dbReference type="EC" id="3.1.3.16" evidence="3"/>
<dbReference type="InParanoid" id="A0A6P8ZJM0"/>
<dbReference type="PROSITE" id="PS50096">
    <property type="entry name" value="IQ"/>
    <property type="match status" value="1"/>
</dbReference>
<dbReference type="SMART" id="SM00855">
    <property type="entry name" value="PGAM"/>
    <property type="match status" value="1"/>
</dbReference>
<accession>A0A6P8ZJM0</accession>
<comment type="similarity">
    <text evidence="2">Belongs to the phosphoglycerate mutase family. BPG-dependent PGAM subfamily.</text>
</comment>
<evidence type="ECO:0000256" key="1">
    <source>
        <dbReference type="ARBA" id="ARBA00004294"/>
    </source>
</evidence>
<reference evidence="14" key="1">
    <citation type="submission" date="2025-08" db="UniProtKB">
        <authorList>
            <consortium name="RefSeq"/>
        </authorList>
    </citation>
    <scope>IDENTIFICATION</scope>
    <source>
        <tissue evidence="14">Total insect</tissue>
    </source>
</reference>
<protein>
    <recommendedName>
        <fullName evidence="8">Serine/threonine-protein phosphatase PGAM5, mitochondrial</fullName>
        <ecNumber evidence="3">3.1.3.16</ecNumber>
    </recommendedName>
    <alternativeName>
        <fullName evidence="10">Phosphoglycerate mutase family member 5 homolog</fullName>
    </alternativeName>
    <alternativeName>
        <fullName evidence="9">Serine/threonine-protein phosphatase Pgam5, mitochondrial</fullName>
    </alternativeName>
</protein>
<dbReference type="InterPro" id="IPR029033">
    <property type="entry name" value="His_PPase_superfam"/>
</dbReference>
<evidence type="ECO:0000256" key="3">
    <source>
        <dbReference type="ARBA" id="ARBA00013081"/>
    </source>
</evidence>
<dbReference type="InterPro" id="IPR051021">
    <property type="entry name" value="Mito_Ser/Thr_phosphatase"/>
</dbReference>
<dbReference type="OrthoDB" id="2118094at2759"/>
<evidence type="ECO:0000256" key="7">
    <source>
        <dbReference type="ARBA" id="ARBA00038605"/>
    </source>
</evidence>
<evidence type="ECO:0000256" key="9">
    <source>
        <dbReference type="ARBA" id="ARBA00040722"/>
    </source>
</evidence>
<comment type="subcellular location">
    <subcellularLocation>
        <location evidence="1">Mitochondrion outer membrane</location>
    </subcellularLocation>
</comment>
<keyword evidence="13" id="KW-1185">Reference proteome</keyword>
<dbReference type="SUPFAM" id="SSF53254">
    <property type="entry name" value="Phosphoglycerate mutase-like"/>
    <property type="match status" value="1"/>
</dbReference>
<comment type="catalytic activity">
    <reaction evidence="11">
        <text>O-phospho-L-seryl-[protein] + H2O = L-seryl-[protein] + phosphate</text>
        <dbReference type="Rhea" id="RHEA:20629"/>
        <dbReference type="Rhea" id="RHEA-COMP:9863"/>
        <dbReference type="Rhea" id="RHEA-COMP:11604"/>
        <dbReference type="ChEBI" id="CHEBI:15377"/>
        <dbReference type="ChEBI" id="CHEBI:29999"/>
        <dbReference type="ChEBI" id="CHEBI:43474"/>
        <dbReference type="ChEBI" id="CHEBI:83421"/>
        <dbReference type="EC" id="3.1.3.16"/>
    </reaction>
</comment>
<name>A0A6P8ZJM0_THRPL</name>
<keyword evidence="4" id="KW-1000">Mitochondrion outer membrane</keyword>
<keyword evidence="5" id="KW-0378">Hydrolase</keyword>
<evidence type="ECO:0000256" key="11">
    <source>
        <dbReference type="ARBA" id="ARBA00047761"/>
    </source>
</evidence>
<dbReference type="FunCoup" id="A0A6P8ZJM0">
    <property type="interactions" value="983"/>
</dbReference>
<dbReference type="GO" id="GO:0004722">
    <property type="term" value="F:protein serine/threonine phosphatase activity"/>
    <property type="evidence" value="ECO:0007669"/>
    <property type="project" value="UniProtKB-EC"/>
</dbReference>
<dbReference type="Gene3D" id="3.40.50.1240">
    <property type="entry name" value="Phosphoglycerate mutase-like"/>
    <property type="match status" value="1"/>
</dbReference>
<dbReference type="Proteomes" id="UP000515158">
    <property type="component" value="Unplaced"/>
</dbReference>
<proteinExistence type="inferred from homology"/>
<dbReference type="KEGG" id="tpal:117641982"/>
<dbReference type="InterPro" id="IPR013078">
    <property type="entry name" value="His_Pase_superF_clade-1"/>
</dbReference>
<evidence type="ECO:0000256" key="6">
    <source>
        <dbReference type="ARBA" id="ARBA00037234"/>
    </source>
</evidence>
<keyword evidence="4" id="KW-0472">Membrane</keyword>
<evidence type="ECO:0000256" key="8">
    <source>
        <dbReference type="ARBA" id="ARBA00039765"/>
    </source>
</evidence>
<dbReference type="CDD" id="cd07067">
    <property type="entry name" value="HP_PGM_like"/>
    <property type="match status" value="1"/>
</dbReference>
<dbReference type="PANTHER" id="PTHR20935">
    <property type="entry name" value="PHOSPHOGLYCERATE MUTASE-RELATED"/>
    <property type="match status" value="1"/>
</dbReference>
<comment type="catalytic activity">
    <reaction evidence="12">
        <text>O-phospho-L-threonyl-[protein] + H2O = L-threonyl-[protein] + phosphate</text>
        <dbReference type="Rhea" id="RHEA:47004"/>
        <dbReference type="Rhea" id="RHEA-COMP:11060"/>
        <dbReference type="Rhea" id="RHEA-COMP:11605"/>
        <dbReference type="ChEBI" id="CHEBI:15377"/>
        <dbReference type="ChEBI" id="CHEBI:30013"/>
        <dbReference type="ChEBI" id="CHEBI:43474"/>
        <dbReference type="ChEBI" id="CHEBI:61977"/>
        <dbReference type="EC" id="3.1.3.16"/>
    </reaction>
</comment>
<dbReference type="AlphaFoldDB" id="A0A6P8ZJM0"/>
<evidence type="ECO:0000313" key="13">
    <source>
        <dbReference type="Proteomes" id="UP000515158"/>
    </source>
</evidence>
<evidence type="ECO:0000313" key="14">
    <source>
        <dbReference type="RefSeq" id="XP_034235589.1"/>
    </source>
</evidence>
<comment type="function">
    <text evidence="6">Displays phosphatase activity for serine/threonine residues, and dephosphorylates and activates Pk92B kinase. Has apparently no phosphoglycerate mutase activity.</text>
</comment>
<dbReference type="RefSeq" id="XP_034235589.1">
    <property type="nucleotide sequence ID" value="XM_034379698.1"/>
</dbReference>
<evidence type="ECO:0000256" key="4">
    <source>
        <dbReference type="ARBA" id="ARBA00022787"/>
    </source>
</evidence>
<dbReference type="Pfam" id="PF00300">
    <property type="entry name" value="His_Phos_1"/>
    <property type="match status" value="1"/>
</dbReference>
<evidence type="ECO:0000256" key="10">
    <source>
        <dbReference type="ARBA" id="ARBA00042520"/>
    </source>
</evidence>
<evidence type="ECO:0000256" key="5">
    <source>
        <dbReference type="ARBA" id="ARBA00022801"/>
    </source>
</evidence>
<keyword evidence="4" id="KW-0496">Mitochondrion</keyword>
<evidence type="ECO:0000256" key="2">
    <source>
        <dbReference type="ARBA" id="ARBA00006717"/>
    </source>
</evidence>